<evidence type="ECO:0000313" key="2">
    <source>
        <dbReference type="EMBL" id="GCC39101.1"/>
    </source>
</evidence>
<reference evidence="2 3" key="1">
    <citation type="journal article" date="2018" name="Nat. Ecol. Evol.">
        <title>Shark genomes provide insights into elasmobranch evolution and the origin of vertebrates.</title>
        <authorList>
            <person name="Hara Y"/>
            <person name="Yamaguchi K"/>
            <person name="Onimaru K"/>
            <person name="Kadota M"/>
            <person name="Koyanagi M"/>
            <person name="Keeley SD"/>
            <person name="Tatsumi K"/>
            <person name="Tanaka K"/>
            <person name="Motone F"/>
            <person name="Kageyama Y"/>
            <person name="Nozu R"/>
            <person name="Adachi N"/>
            <person name="Nishimura O"/>
            <person name="Nakagawa R"/>
            <person name="Tanegashima C"/>
            <person name="Kiyatake I"/>
            <person name="Matsumoto R"/>
            <person name="Murakumo K"/>
            <person name="Nishida K"/>
            <person name="Terakita A"/>
            <person name="Kuratani S"/>
            <person name="Sato K"/>
            <person name="Hyodo S Kuraku.S."/>
        </authorList>
    </citation>
    <scope>NUCLEOTIDE SEQUENCE [LARGE SCALE GENOMIC DNA]</scope>
</reference>
<sequence>MRQACTRAAHRKLCSCSNSTANGSEPSRDVQTQPLVQRLGLIQTTCRYVFTTSHTNNPPLPTTTSPNFNPNKSASREGHKYGVKSFYLGGVRAIKERKKREPSKRKVDSTQNLVIFYLQRPTATPGPIHAVRKGTWRQFHTGYPGRKPQAPGRCLFVLTKDCFDTSHQKGE</sequence>
<name>A0A401T8X3_CHIPU</name>
<dbReference type="EMBL" id="BEZZ01015643">
    <property type="protein sequence ID" value="GCC39101.1"/>
    <property type="molecule type" value="Genomic_DNA"/>
</dbReference>
<accession>A0A401T8X3</accession>
<dbReference type="AlphaFoldDB" id="A0A401T8X3"/>
<keyword evidence="3" id="KW-1185">Reference proteome</keyword>
<comment type="caution">
    <text evidence="2">The sequence shown here is derived from an EMBL/GenBank/DDBJ whole genome shotgun (WGS) entry which is preliminary data.</text>
</comment>
<feature type="compositionally biased region" description="Low complexity" evidence="1">
    <location>
        <begin position="53"/>
        <end position="71"/>
    </location>
</feature>
<evidence type="ECO:0000313" key="3">
    <source>
        <dbReference type="Proteomes" id="UP000287033"/>
    </source>
</evidence>
<feature type="region of interest" description="Disordered" evidence="1">
    <location>
        <begin position="53"/>
        <end position="79"/>
    </location>
</feature>
<dbReference type="Proteomes" id="UP000287033">
    <property type="component" value="Unassembled WGS sequence"/>
</dbReference>
<proteinExistence type="predicted"/>
<evidence type="ECO:0000256" key="1">
    <source>
        <dbReference type="SAM" id="MobiDB-lite"/>
    </source>
</evidence>
<protein>
    <submittedName>
        <fullName evidence="2">Uncharacterized protein</fullName>
    </submittedName>
</protein>
<gene>
    <name evidence="2" type="ORF">chiPu_0023113</name>
</gene>
<organism evidence="2 3">
    <name type="scientific">Chiloscyllium punctatum</name>
    <name type="common">Brownbanded bambooshark</name>
    <name type="synonym">Hemiscyllium punctatum</name>
    <dbReference type="NCBI Taxonomy" id="137246"/>
    <lineage>
        <taxon>Eukaryota</taxon>
        <taxon>Metazoa</taxon>
        <taxon>Chordata</taxon>
        <taxon>Craniata</taxon>
        <taxon>Vertebrata</taxon>
        <taxon>Chondrichthyes</taxon>
        <taxon>Elasmobranchii</taxon>
        <taxon>Galeomorphii</taxon>
        <taxon>Galeoidea</taxon>
        <taxon>Orectolobiformes</taxon>
        <taxon>Hemiscylliidae</taxon>
        <taxon>Chiloscyllium</taxon>
    </lineage>
</organism>